<name>A0ABS1VAX0_9PROT</name>
<proteinExistence type="predicted"/>
<dbReference type="EMBL" id="JAEUXJ010000020">
    <property type="protein sequence ID" value="MBL6458820.1"/>
    <property type="molecule type" value="Genomic_DNA"/>
</dbReference>
<dbReference type="InterPro" id="IPR011990">
    <property type="entry name" value="TPR-like_helical_dom_sf"/>
</dbReference>
<comment type="caution">
    <text evidence="1">The sequence shown here is derived from an EMBL/GenBank/DDBJ whole genome shotgun (WGS) entry which is preliminary data.</text>
</comment>
<dbReference type="Gene3D" id="1.25.40.10">
    <property type="entry name" value="Tetratricopeptide repeat domain"/>
    <property type="match status" value="1"/>
</dbReference>
<organism evidence="1 2">
    <name type="scientific">Belnapia mucosa</name>
    <dbReference type="NCBI Taxonomy" id="2804532"/>
    <lineage>
        <taxon>Bacteria</taxon>
        <taxon>Pseudomonadati</taxon>
        <taxon>Pseudomonadota</taxon>
        <taxon>Alphaproteobacteria</taxon>
        <taxon>Acetobacterales</taxon>
        <taxon>Roseomonadaceae</taxon>
        <taxon>Belnapia</taxon>
    </lineage>
</organism>
<dbReference type="Proteomes" id="UP000606490">
    <property type="component" value="Unassembled WGS sequence"/>
</dbReference>
<protein>
    <recommendedName>
        <fullName evidence="3">Tetratricopeptide repeat protein</fullName>
    </recommendedName>
</protein>
<dbReference type="RefSeq" id="WP_202828562.1">
    <property type="nucleotide sequence ID" value="NZ_JAEUXJ010000020.1"/>
</dbReference>
<dbReference type="SUPFAM" id="SSF48452">
    <property type="entry name" value="TPR-like"/>
    <property type="match status" value="1"/>
</dbReference>
<evidence type="ECO:0000313" key="1">
    <source>
        <dbReference type="EMBL" id="MBL6458820.1"/>
    </source>
</evidence>
<reference evidence="1 2" key="1">
    <citation type="submission" date="2021-01" db="EMBL/GenBank/DDBJ databases">
        <title>Belnapia mucosa sp. nov. and Belnapia arida sp. nov., isolated from the Tabernas Desert (Almeria, Spain).</title>
        <authorList>
            <person name="Molina-Menor E."/>
            <person name="Vidal-Verdu A."/>
            <person name="Calonge A."/>
            <person name="Satari L."/>
            <person name="Pereto Magraner J."/>
            <person name="Porcar Miralles M."/>
        </authorList>
    </citation>
    <scope>NUCLEOTIDE SEQUENCE [LARGE SCALE GENOMIC DNA]</scope>
    <source>
        <strain evidence="1 2">T6</strain>
    </source>
</reference>
<gene>
    <name evidence="1" type="ORF">JMJ55_26160</name>
</gene>
<evidence type="ECO:0008006" key="3">
    <source>
        <dbReference type="Google" id="ProtNLM"/>
    </source>
</evidence>
<sequence length="79" mass="8445">MAEALLKAGDAANALAQLERVQDTEPNRFRSVAGAGRVAERAGQVEAVQGHYSQLLEIAAAVDTLRPELAEARRYLGRG</sequence>
<accession>A0ABS1VAX0</accession>
<evidence type="ECO:0000313" key="2">
    <source>
        <dbReference type="Proteomes" id="UP000606490"/>
    </source>
</evidence>
<keyword evidence="2" id="KW-1185">Reference proteome</keyword>